<dbReference type="PROSITE" id="PS51257">
    <property type="entry name" value="PROKAR_LIPOPROTEIN"/>
    <property type="match status" value="1"/>
</dbReference>
<accession>A0A1M5BBE1</accession>
<evidence type="ECO:0000313" key="3">
    <source>
        <dbReference type="Proteomes" id="UP000184368"/>
    </source>
</evidence>
<keyword evidence="1" id="KW-0732">Signal</keyword>
<gene>
    <name evidence="2" type="ORF">SAMN05444008_107232</name>
</gene>
<dbReference type="Proteomes" id="UP000184368">
    <property type="component" value="Unassembled WGS sequence"/>
</dbReference>
<protein>
    <recommendedName>
        <fullName evidence="4">Lipoprotein</fullName>
    </recommendedName>
</protein>
<sequence length="157" mass="17404">MRTQLNYLLLAVICSVSAAGCRKCNCIDGDISFHFSGYSEAELSTITMQQYAAGANFNQRTDSAYLQNGIHYRLERKGDTLFLNPGESRLKLHKGSDYLISLPAANNNYRITGIEMLQVTDQCNGKTICINPVKSLRINDSLLDKTFPGLPGFTLTK</sequence>
<evidence type="ECO:0000256" key="1">
    <source>
        <dbReference type="SAM" id="SignalP"/>
    </source>
</evidence>
<dbReference type="EMBL" id="FQUO01000007">
    <property type="protein sequence ID" value="SHF39637.1"/>
    <property type="molecule type" value="Genomic_DNA"/>
</dbReference>
<dbReference type="AlphaFoldDB" id="A0A1M5BBE1"/>
<organism evidence="2 3">
    <name type="scientific">Cnuella takakiae</name>
    <dbReference type="NCBI Taxonomy" id="1302690"/>
    <lineage>
        <taxon>Bacteria</taxon>
        <taxon>Pseudomonadati</taxon>
        <taxon>Bacteroidota</taxon>
        <taxon>Chitinophagia</taxon>
        <taxon>Chitinophagales</taxon>
        <taxon>Chitinophagaceae</taxon>
        <taxon>Cnuella</taxon>
    </lineage>
</organism>
<proteinExistence type="predicted"/>
<name>A0A1M5BBE1_9BACT</name>
<feature type="chain" id="PRO_5012364009" description="Lipoprotein" evidence="1">
    <location>
        <begin position="19"/>
        <end position="157"/>
    </location>
</feature>
<dbReference type="RefSeq" id="WP_073043056.1">
    <property type="nucleotide sequence ID" value="NZ_FQUO01000007.1"/>
</dbReference>
<evidence type="ECO:0000313" key="2">
    <source>
        <dbReference type="EMBL" id="SHF39637.1"/>
    </source>
</evidence>
<reference evidence="2 3" key="1">
    <citation type="submission" date="2016-11" db="EMBL/GenBank/DDBJ databases">
        <authorList>
            <person name="Jaros S."/>
            <person name="Januszkiewicz K."/>
            <person name="Wedrychowicz H."/>
        </authorList>
    </citation>
    <scope>NUCLEOTIDE SEQUENCE [LARGE SCALE GENOMIC DNA]</scope>
    <source>
        <strain evidence="2 3">DSM 26897</strain>
    </source>
</reference>
<evidence type="ECO:0008006" key="4">
    <source>
        <dbReference type="Google" id="ProtNLM"/>
    </source>
</evidence>
<keyword evidence="3" id="KW-1185">Reference proteome</keyword>
<feature type="signal peptide" evidence="1">
    <location>
        <begin position="1"/>
        <end position="18"/>
    </location>
</feature>